<dbReference type="AlphaFoldDB" id="A0A2R7Y7H7"/>
<keyword evidence="5 8" id="KW-0408">Iron</keyword>
<protein>
    <recommendedName>
        <fullName evidence="8">tRNA N6-adenosine threonylcarbamoyltransferase</fullName>
        <ecNumber evidence="8">2.3.1.234</ecNumber>
    </recommendedName>
    <alternativeName>
        <fullName evidence="8">N6-L-threonylcarbamoyladenine synthase</fullName>
        <shortName evidence="8">t(6)A synthase</shortName>
    </alternativeName>
    <alternativeName>
        <fullName evidence="8">t(6)A37 threonylcarbamoyladenosine biosynthesis protein Kae1</fullName>
    </alternativeName>
    <alternativeName>
        <fullName evidence="8">tRNA threonylcarbamoyladenosine biosynthesis protein Kae1</fullName>
    </alternativeName>
</protein>
<feature type="binding site" evidence="8">
    <location>
        <begin position="130"/>
        <end position="134"/>
    </location>
    <ligand>
        <name>substrate</name>
    </ligand>
</feature>
<evidence type="ECO:0000256" key="2">
    <source>
        <dbReference type="ARBA" id="ARBA00022679"/>
    </source>
</evidence>
<keyword evidence="4 8" id="KW-0479">Metal-binding</keyword>
<feature type="binding site" evidence="8">
    <location>
        <position position="113"/>
    </location>
    <ligand>
        <name>Fe cation</name>
        <dbReference type="ChEBI" id="CHEBI:24875"/>
    </ligand>
</feature>
<feature type="binding site" evidence="8">
    <location>
        <position position="109"/>
    </location>
    <ligand>
        <name>Fe cation</name>
        <dbReference type="ChEBI" id="CHEBI:24875"/>
    </ligand>
</feature>
<comment type="subcellular location">
    <subcellularLocation>
        <location evidence="8">Cytoplasm</location>
    </subcellularLocation>
</comment>
<evidence type="ECO:0000259" key="9">
    <source>
        <dbReference type="Pfam" id="PF00814"/>
    </source>
</evidence>
<feature type="binding site" evidence="8">
    <location>
        <position position="292"/>
    </location>
    <ligand>
        <name>Fe cation</name>
        <dbReference type="ChEBI" id="CHEBI:24875"/>
    </ligand>
</feature>
<comment type="caution">
    <text evidence="10">The sequence shown here is derived from an EMBL/GenBank/DDBJ whole genome shotgun (WGS) entry which is preliminary data.</text>
</comment>
<sequence>MIVLGIESSAHTFGVGVVKDEEPYILADVRSVYTPKSGGIHPKEAVSYFIEKAPDTIVKALDEAGIAIDKVDAIAVTLGPGLGPCLRVGATIARALATYYGKPLIPVNHAVAHVEIGKLIFRFKDPLVVYLSGGNTLITSLSEGRYRIFGETLDISLGNFLDTLARELRLAPPYVVSGLHQIDRCAQEGRNFLDLPYVVKGQDVSFSGLLTAALKLYKTGKVNLPDLCYSVREIAYSAIVEISERGLAHTGKKEMLVVGGVASSPVLRSKLEAMASVRNVNLGIVPPKYAVDNGVMIAWTGLLMFKHNISVRPEEAYVKQRWKIDQVDILWAT</sequence>
<dbReference type="PRINTS" id="PR00789">
    <property type="entry name" value="OSIALOPTASE"/>
</dbReference>
<dbReference type="GO" id="GO:0005737">
    <property type="term" value="C:cytoplasm"/>
    <property type="evidence" value="ECO:0007669"/>
    <property type="project" value="UniProtKB-SubCell"/>
</dbReference>
<dbReference type="InterPro" id="IPR043129">
    <property type="entry name" value="ATPase_NBD"/>
</dbReference>
<evidence type="ECO:0000313" key="10">
    <source>
        <dbReference type="EMBL" id="PUA33478.1"/>
    </source>
</evidence>
<dbReference type="InterPro" id="IPR000905">
    <property type="entry name" value="Gcp-like_dom"/>
</dbReference>
<feature type="binding site" evidence="8">
    <location>
        <position position="162"/>
    </location>
    <ligand>
        <name>substrate</name>
    </ligand>
</feature>
<gene>
    <name evidence="8" type="primary">kae1</name>
    <name evidence="10" type="ORF">B7O98_03415</name>
</gene>
<evidence type="ECO:0000256" key="6">
    <source>
        <dbReference type="ARBA" id="ARBA00023315"/>
    </source>
</evidence>
<comment type="similarity">
    <text evidence="8">Belongs to the KAE1 / TsaD family.</text>
</comment>
<accession>A0A2R7Y7H7</accession>
<dbReference type="GO" id="GO:0000408">
    <property type="term" value="C:EKC/KEOPS complex"/>
    <property type="evidence" value="ECO:0007669"/>
    <property type="project" value="InterPro"/>
</dbReference>
<dbReference type="InterPro" id="IPR017860">
    <property type="entry name" value="Peptidase_M22_CS"/>
</dbReference>
<dbReference type="InterPro" id="IPR017861">
    <property type="entry name" value="KAE1/TsaD"/>
</dbReference>
<evidence type="ECO:0000256" key="7">
    <source>
        <dbReference type="ARBA" id="ARBA00048117"/>
    </source>
</evidence>
<comment type="cofactor">
    <cofactor evidence="8">
        <name>Fe(2+)</name>
        <dbReference type="ChEBI" id="CHEBI:29033"/>
    </cofactor>
    <text evidence="8">Binds 1 Fe(2+) ion per subunit.</text>
</comment>
<dbReference type="GO" id="GO:0002949">
    <property type="term" value="P:tRNA threonylcarbamoyladenosine modification"/>
    <property type="evidence" value="ECO:0007669"/>
    <property type="project" value="UniProtKB-UniRule"/>
</dbReference>
<dbReference type="EMBL" id="NBVN01000002">
    <property type="protein sequence ID" value="PUA33478.1"/>
    <property type="molecule type" value="Genomic_DNA"/>
</dbReference>
<evidence type="ECO:0000313" key="11">
    <source>
        <dbReference type="Proteomes" id="UP000244093"/>
    </source>
</evidence>
<comment type="function">
    <text evidence="8">Required for the formation of a threonylcarbamoyl group on adenosine at position 37 (t(6)A37) in tRNAs that read codons beginning with adenine. Is probably involved in the transfer of the threonylcarbamoyl moiety of threonylcarbamoyl-AMP (TC-AMP) to the N6 group of A37.</text>
</comment>
<evidence type="ECO:0000256" key="3">
    <source>
        <dbReference type="ARBA" id="ARBA00022694"/>
    </source>
</evidence>
<evidence type="ECO:0000256" key="4">
    <source>
        <dbReference type="ARBA" id="ARBA00022723"/>
    </source>
</evidence>
<evidence type="ECO:0000256" key="5">
    <source>
        <dbReference type="ARBA" id="ARBA00023004"/>
    </source>
</evidence>
<dbReference type="HAMAP" id="MF_01446">
    <property type="entry name" value="Kae1"/>
    <property type="match status" value="1"/>
</dbReference>
<reference evidence="10 11" key="1">
    <citation type="journal article" date="2018" name="Syst. Appl. Microbiol.">
        <title>A new symbiotic nanoarchaeote (Candidatus Nanoclepta minutus) and its host (Zestosphaera tikiterensis gen. nov., sp. nov.) from a New Zealand hot spring.</title>
        <authorList>
            <person name="St John E."/>
            <person name="Liu Y."/>
            <person name="Podar M."/>
            <person name="Stott M.B."/>
            <person name="Meneghin J."/>
            <person name="Chen Z."/>
            <person name="Lagutin K."/>
            <person name="Mitchell K."/>
            <person name="Reysenbach A.L."/>
        </authorList>
    </citation>
    <scope>NUCLEOTIDE SEQUENCE [LARGE SCALE GENOMIC DNA]</scope>
    <source>
        <strain evidence="10">NZ3</strain>
    </source>
</reference>
<organism evidence="10 11">
    <name type="scientific">Zestosphaera tikiterensis</name>
    <dbReference type="NCBI Taxonomy" id="1973259"/>
    <lineage>
        <taxon>Archaea</taxon>
        <taxon>Thermoproteota</taxon>
        <taxon>Thermoprotei</taxon>
        <taxon>Desulfurococcales</taxon>
        <taxon>Desulfurococcaceae</taxon>
        <taxon>Zestosphaera</taxon>
    </lineage>
</organism>
<feature type="domain" description="Gcp-like" evidence="9">
    <location>
        <begin position="32"/>
        <end position="299"/>
    </location>
</feature>
<dbReference type="SUPFAM" id="SSF53067">
    <property type="entry name" value="Actin-like ATPase domain"/>
    <property type="match status" value="1"/>
</dbReference>
<dbReference type="GO" id="GO:0061711">
    <property type="term" value="F:tRNA N(6)-L-threonylcarbamoyladenine synthase activity"/>
    <property type="evidence" value="ECO:0007669"/>
    <property type="project" value="UniProtKB-EC"/>
</dbReference>
<comment type="caution">
    <text evidence="8">Lacks conserved residue(s) required for the propagation of feature annotation.</text>
</comment>
<dbReference type="InterPro" id="IPR034680">
    <property type="entry name" value="Kae1_archaea_euk"/>
</dbReference>
<dbReference type="NCBIfam" id="TIGR00329">
    <property type="entry name" value="gcp_kae1"/>
    <property type="match status" value="1"/>
</dbReference>
<keyword evidence="6 8" id="KW-0012">Acyltransferase</keyword>
<dbReference type="PANTHER" id="PTHR11735">
    <property type="entry name" value="TRNA N6-ADENOSINE THREONYLCARBAMOYLTRANSFERASE"/>
    <property type="match status" value="1"/>
</dbReference>
<dbReference type="GO" id="GO:0005506">
    <property type="term" value="F:iron ion binding"/>
    <property type="evidence" value="ECO:0007669"/>
    <property type="project" value="UniProtKB-UniRule"/>
</dbReference>
<proteinExistence type="inferred from homology"/>
<evidence type="ECO:0000256" key="1">
    <source>
        <dbReference type="ARBA" id="ARBA00022490"/>
    </source>
</evidence>
<evidence type="ECO:0000256" key="8">
    <source>
        <dbReference type="HAMAP-Rule" id="MF_01446"/>
    </source>
</evidence>
<dbReference type="EC" id="2.3.1.234" evidence="8"/>
<keyword evidence="1 8" id="KW-0963">Cytoplasm</keyword>
<comment type="catalytic activity">
    <reaction evidence="7 8">
        <text>L-threonylcarbamoyladenylate + adenosine(37) in tRNA = N(6)-L-threonylcarbamoyladenosine(37) in tRNA + AMP + H(+)</text>
        <dbReference type="Rhea" id="RHEA:37059"/>
        <dbReference type="Rhea" id="RHEA-COMP:10162"/>
        <dbReference type="Rhea" id="RHEA-COMP:10163"/>
        <dbReference type="ChEBI" id="CHEBI:15378"/>
        <dbReference type="ChEBI" id="CHEBI:73682"/>
        <dbReference type="ChEBI" id="CHEBI:74411"/>
        <dbReference type="ChEBI" id="CHEBI:74418"/>
        <dbReference type="ChEBI" id="CHEBI:456215"/>
        <dbReference type="EC" id="2.3.1.234"/>
    </reaction>
</comment>
<dbReference type="PROSITE" id="PS01016">
    <property type="entry name" value="GLYCOPROTEASE"/>
    <property type="match status" value="1"/>
</dbReference>
<dbReference type="NCBIfam" id="TIGR03722">
    <property type="entry name" value="arch_KAE1"/>
    <property type="match status" value="1"/>
</dbReference>
<name>A0A2R7Y7H7_9CREN</name>
<keyword evidence="3 8" id="KW-0819">tRNA processing</keyword>
<feature type="binding site" evidence="8">
    <location>
        <position position="264"/>
    </location>
    <ligand>
        <name>substrate</name>
    </ligand>
</feature>
<feature type="binding site" evidence="8">
    <location>
        <position position="130"/>
    </location>
    <ligand>
        <name>Fe cation</name>
        <dbReference type="ChEBI" id="CHEBI:24875"/>
    </ligand>
</feature>
<dbReference type="PANTHER" id="PTHR11735:SF14">
    <property type="entry name" value="TRNA N6-ADENOSINE THREONYLCARBAMOYLTRANSFERASE"/>
    <property type="match status" value="1"/>
</dbReference>
<keyword evidence="2 8" id="KW-0808">Transferase</keyword>
<dbReference type="Proteomes" id="UP000244093">
    <property type="component" value="Unassembled WGS sequence"/>
</dbReference>
<dbReference type="Pfam" id="PF00814">
    <property type="entry name" value="TsaD"/>
    <property type="match status" value="1"/>
</dbReference>
<dbReference type="Gene3D" id="3.30.420.40">
    <property type="match status" value="2"/>
</dbReference>
<feature type="binding site" evidence="8">
    <location>
        <position position="183"/>
    </location>
    <ligand>
        <name>substrate</name>
    </ligand>
</feature>